<dbReference type="Pfam" id="PF00400">
    <property type="entry name" value="WD40"/>
    <property type="match status" value="3"/>
</dbReference>
<evidence type="ECO:0000256" key="1">
    <source>
        <dbReference type="PROSITE-ProRule" id="PRU00221"/>
    </source>
</evidence>
<keyword evidence="1" id="KW-0853">WD repeat</keyword>
<keyword evidence="4" id="KW-1185">Reference proteome</keyword>
<dbReference type="PANTHER" id="PTHR19920:SF0">
    <property type="entry name" value="CYTOSOLIC IRON-SULFUR PROTEIN ASSEMBLY PROTEIN CIAO1-RELATED"/>
    <property type="match status" value="1"/>
</dbReference>
<dbReference type="RefSeq" id="XP_001437241.1">
    <property type="nucleotide sequence ID" value="XM_001437204.1"/>
</dbReference>
<accession>A0CGC7</accession>
<dbReference type="SMART" id="SM00320">
    <property type="entry name" value="WD40"/>
    <property type="match status" value="4"/>
</dbReference>
<dbReference type="KEGG" id="ptm:GSPATT00007284001"/>
<feature type="repeat" description="WD" evidence="1">
    <location>
        <begin position="504"/>
        <end position="538"/>
    </location>
</feature>
<dbReference type="Gene3D" id="2.130.10.10">
    <property type="entry name" value="YVTN repeat-like/Quinoprotein amine dehydrogenase"/>
    <property type="match status" value="1"/>
</dbReference>
<dbReference type="Proteomes" id="UP000000600">
    <property type="component" value="Unassembled WGS sequence"/>
</dbReference>
<dbReference type="AlphaFoldDB" id="A0CGC7"/>
<gene>
    <name evidence="3" type="ORF">GSPATT00007284001</name>
</gene>
<evidence type="ECO:0000256" key="2">
    <source>
        <dbReference type="SAM" id="Coils"/>
    </source>
</evidence>
<dbReference type="InterPro" id="IPR015943">
    <property type="entry name" value="WD40/YVTN_repeat-like_dom_sf"/>
</dbReference>
<dbReference type="InterPro" id="IPR036322">
    <property type="entry name" value="WD40_repeat_dom_sf"/>
</dbReference>
<organism evidence="3 4">
    <name type="scientific">Paramecium tetraurelia</name>
    <dbReference type="NCBI Taxonomy" id="5888"/>
    <lineage>
        <taxon>Eukaryota</taxon>
        <taxon>Sar</taxon>
        <taxon>Alveolata</taxon>
        <taxon>Ciliophora</taxon>
        <taxon>Intramacronucleata</taxon>
        <taxon>Oligohymenophorea</taxon>
        <taxon>Peniculida</taxon>
        <taxon>Parameciidae</taxon>
        <taxon>Paramecium</taxon>
    </lineage>
</organism>
<dbReference type="SUPFAM" id="SSF50978">
    <property type="entry name" value="WD40 repeat-like"/>
    <property type="match status" value="1"/>
</dbReference>
<reference evidence="3 4" key="1">
    <citation type="journal article" date="2006" name="Nature">
        <title>Global trends of whole-genome duplications revealed by the ciliate Paramecium tetraurelia.</title>
        <authorList>
            <consortium name="Genoscope"/>
            <person name="Aury J.-M."/>
            <person name="Jaillon O."/>
            <person name="Duret L."/>
            <person name="Noel B."/>
            <person name="Jubin C."/>
            <person name="Porcel B.M."/>
            <person name="Segurens B."/>
            <person name="Daubin V."/>
            <person name="Anthouard V."/>
            <person name="Aiach N."/>
            <person name="Arnaiz O."/>
            <person name="Billaut A."/>
            <person name="Beisson J."/>
            <person name="Blanc I."/>
            <person name="Bouhouche K."/>
            <person name="Camara F."/>
            <person name="Duharcourt S."/>
            <person name="Guigo R."/>
            <person name="Gogendeau D."/>
            <person name="Katinka M."/>
            <person name="Keller A.-M."/>
            <person name="Kissmehl R."/>
            <person name="Klotz C."/>
            <person name="Koll F."/>
            <person name="Le Moue A."/>
            <person name="Lepere C."/>
            <person name="Malinsky S."/>
            <person name="Nowacki M."/>
            <person name="Nowak J.K."/>
            <person name="Plattner H."/>
            <person name="Poulain J."/>
            <person name="Ruiz F."/>
            <person name="Serrano V."/>
            <person name="Zagulski M."/>
            <person name="Dessen P."/>
            <person name="Betermier M."/>
            <person name="Weissenbach J."/>
            <person name="Scarpelli C."/>
            <person name="Schachter V."/>
            <person name="Sperling L."/>
            <person name="Meyer E."/>
            <person name="Cohen J."/>
            <person name="Wincker P."/>
        </authorList>
    </citation>
    <scope>NUCLEOTIDE SEQUENCE [LARGE SCALE GENOMIC DNA]</scope>
    <source>
        <strain evidence="3 4">Stock d4-2</strain>
    </source>
</reference>
<dbReference type="OrthoDB" id="674604at2759"/>
<protein>
    <submittedName>
        <fullName evidence="3">Uncharacterized protein</fullName>
    </submittedName>
</protein>
<dbReference type="EMBL" id="CT868074">
    <property type="protein sequence ID" value="CAK69844.1"/>
    <property type="molecule type" value="Genomic_DNA"/>
</dbReference>
<dbReference type="STRING" id="5888.A0CGC7"/>
<dbReference type="PROSITE" id="PS50082">
    <property type="entry name" value="WD_REPEATS_2"/>
    <property type="match status" value="3"/>
</dbReference>
<feature type="repeat" description="WD" evidence="1">
    <location>
        <begin position="547"/>
        <end position="582"/>
    </location>
</feature>
<dbReference type="eggNOG" id="KOG0973">
    <property type="taxonomic scope" value="Eukaryota"/>
</dbReference>
<sequence>MERKKCPIHNESVIFQRPNQSDPNQRNLCKNCIVQMDNNLILIEDRQLELKRQQTEMQEEKELEYQNSMSILEEIKQDLFSFENQFKTSFNKYIETIDQYGGLFQTQMAKFSHTIKKLSLADSQLFSKSCKQLASDTPNLSEIKKNLQTQLSILDSKEFFNKLQEKINKLSQDQNIVPPKLAQSNLVKQNIIDLQCKIHKSSIVMADLNEKSTIQSRLVCLSCVEQHQIKFTRIERVLELKSIYYSNLVKSFDMKIEQTIQQQEAKNKSLEDFENKISQLIQQHKREQNQKFNIQIDNIRQKKKTTQEIWSADNLQGMSTIVNILSQPNYIEQVDDKLKEDLQSLEEIQKKNFDCLIINCQDILKRLKSGDQLLEQELINTNERKAEVSKRETQQIITNQEQKKVVKYQLLQQCSIKQCETCYALSINKDSSLVIAACRKRIQIFQLNYGQLIPIQTIINQHSGDVYCLTFFKKSNNFISGSQDQSIKIWERKKTNYWACVQNLDFHQSSIFCLIYSRKEDLIISGSADNTIKIWALEKLWMCKQTIRDHTNIVYGLCLNEQSNILVSSGRDNKILVFKLQNDTWNLCQTIMNEQFGIRVCFINNSAFCFQPRNFNKLYIYDMNNGQYTKTKEVSVQNGEDCDSLFPQQFIKQKQLLVNKNGSSLNFLSMHPNSELTLDFSIEFHSKKLFGTLSNDGEYLITWDDKQKEIQVRKYNL</sequence>
<evidence type="ECO:0000313" key="4">
    <source>
        <dbReference type="Proteomes" id="UP000000600"/>
    </source>
</evidence>
<feature type="repeat" description="WD" evidence="1">
    <location>
        <begin position="459"/>
        <end position="491"/>
    </location>
</feature>
<feature type="coiled-coil region" evidence="2">
    <location>
        <begin position="256"/>
        <end position="290"/>
    </location>
</feature>
<dbReference type="PROSITE" id="PS50294">
    <property type="entry name" value="WD_REPEATS_REGION"/>
    <property type="match status" value="2"/>
</dbReference>
<dbReference type="InParanoid" id="A0CGC7"/>
<keyword evidence="2" id="KW-0175">Coiled coil</keyword>
<evidence type="ECO:0000313" key="3">
    <source>
        <dbReference type="EMBL" id="CAK69844.1"/>
    </source>
</evidence>
<dbReference type="PANTHER" id="PTHR19920">
    <property type="entry name" value="WD40 PROTEIN CIAO1"/>
    <property type="match status" value="1"/>
</dbReference>
<dbReference type="InterPro" id="IPR001680">
    <property type="entry name" value="WD40_rpt"/>
</dbReference>
<name>A0CGC7_PARTE</name>
<dbReference type="OMA" id="IETIDQY"/>
<dbReference type="GeneID" id="5023022"/>
<dbReference type="HOGENOM" id="CLU_019203_1_0_1"/>
<proteinExistence type="predicted"/>